<sequence length="408" mass="46535">MTVKTHGVYKTKAKCFLAFCGGDIPALQLMMISKTSSHQSFYPCRMCCQRATHAVNRSHGLYLPYQHNPSTTPERTISRYAVSFLGSFEDVTVNRKGVRAVDLNDCLLHLVPSLFASQLQSSAAKKAVSKLARGCAISLLCWDLSSELLDEMDTCFESFFTYCNSQIALKKLSSTVFRPVMHALVHFSKTVAKMGPINASSCRSQERVIQKFKNLMTSKINSQAQPSNLVEQQAIRSLLWHDAVDLEHEANILHPVGFDASTWEQHSGPEELPRQLWIPLRTFIISNDDNTCVEDLPACIVQRALIKFYRRYFSAANLDVQGELYFQVSYRAWLDYKFVITSTAYARSNREYRRAGYYVLFRSPYLNSLGETQLVGWFVGKVLFYMKHIFDGQTFFLAMKKEQYPSTL</sequence>
<evidence type="ECO:0000313" key="1">
    <source>
        <dbReference type="EMBL" id="EPB86964.1"/>
    </source>
</evidence>
<dbReference type="InParanoid" id="S2JB83"/>
<keyword evidence="2" id="KW-1185">Reference proteome</keyword>
<evidence type="ECO:0000313" key="2">
    <source>
        <dbReference type="Proteomes" id="UP000014254"/>
    </source>
</evidence>
<reference evidence="2" key="1">
    <citation type="submission" date="2013-05" db="EMBL/GenBank/DDBJ databases">
        <title>The Genome sequence of Mucor circinelloides f. circinelloides 1006PhL.</title>
        <authorList>
            <consortium name="The Broad Institute Genomics Platform"/>
            <person name="Cuomo C."/>
            <person name="Earl A."/>
            <person name="Findley K."/>
            <person name="Lee S.C."/>
            <person name="Walker B."/>
            <person name="Young S."/>
            <person name="Zeng Q."/>
            <person name="Gargeya S."/>
            <person name="Fitzgerald M."/>
            <person name="Haas B."/>
            <person name="Abouelleil A."/>
            <person name="Allen A.W."/>
            <person name="Alvarado L."/>
            <person name="Arachchi H.M."/>
            <person name="Berlin A.M."/>
            <person name="Chapman S.B."/>
            <person name="Gainer-Dewar J."/>
            <person name="Goldberg J."/>
            <person name="Griggs A."/>
            <person name="Gujja S."/>
            <person name="Hansen M."/>
            <person name="Howarth C."/>
            <person name="Imamovic A."/>
            <person name="Ireland A."/>
            <person name="Larimer J."/>
            <person name="McCowan C."/>
            <person name="Murphy C."/>
            <person name="Pearson M."/>
            <person name="Poon T.W."/>
            <person name="Priest M."/>
            <person name="Roberts A."/>
            <person name="Saif S."/>
            <person name="Shea T."/>
            <person name="Sisk P."/>
            <person name="Sykes S."/>
            <person name="Wortman J."/>
            <person name="Nusbaum C."/>
            <person name="Birren B."/>
        </authorList>
    </citation>
    <scope>NUCLEOTIDE SEQUENCE [LARGE SCALE GENOMIC DNA]</scope>
    <source>
        <strain evidence="2">1006PhL</strain>
    </source>
</reference>
<dbReference type="AlphaFoldDB" id="S2JB83"/>
<dbReference type="Proteomes" id="UP000014254">
    <property type="component" value="Unassembled WGS sequence"/>
</dbReference>
<proteinExistence type="predicted"/>
<name>S2JB83_MUCC1</name>
<organism evidence="1 2">
    <name type="scientific">Mucor circinelloides f. circinelloides (strain 1006PhL)</name>
    <name type="common">Mucormycosis agent</name>
    <name type="synonym">Calyptromyces circinelloides</name>
    <dbReference type="NCBI Taxonomy" id="1220926"/>
    <lineage>
        <taxon>Eukaryota</taxon>
        <taxon>Fungi</taxon>
        <taxon>Fungi incertae sedis</taxon>
        <taxon>Mucoromycota</taxon>
        <taxon>Mucoromycotina</taxon>
        <taxon>Mucoromycetes</taxon>
        <taxon>Mucorales</taxon>
        <taxon>Mucorineae</taxon>
        <taxon>Mucoraceae</taxon>
        <taxon>Mucor</taxon>
    </lineage>
</organism>
<accession>S2JB83</accession>
<dbReference type="EMBL" id="KE123978">
    <property type="protein sequence ID" value="EPB86964.1"/>
    <property type="molecule type" value="Genomic_DNA"/>
</dbReference>
<protein>
    <submittedName>
        <fullName evidence="1">Uncharacterized protein</fullName>
    </submittedName>
</protein>
<dbReference type="OrthoDB" id="2244820at2759"/>
<gene>
    <name evidence="1" type="ORF">HMPREF1544_06287</name>
</gene>
<dbReference type="VEuPathDB" id="FungiDB:HMPREF1544_06287"/>
<dbReference type="STRING" id="1220926.S2JB83"/>